<evidence type="ECO:0000256" key="3">
    <source>
        <dbReference type="ARBA" id="ARBA00022692"/>
    </source>
</evidence>
<organism evidence="8 9">
    <name type="scientific">Ohtaekwangia koreensis</name>
    <dbReference type="NCBI Taxonomy" id="688867"/>
    <lineage>
        <taxon>Bacteria</taxon>
        <taxon>Pseudomonadati</taxon>
        <taxon>Bacteroidota</taxon>
        <taxon>Cytophagia</taxon>
        <taxon>Cytophagales</taxon>
        <taxon>Fulvivirgaceae</taxon>
        <taxon>Ohtaekwangia</taxon>
    </lineage>
</organism>
<sequence>MEILDEPQLNVDRNSVIYAGFWPRLGALFLDGLILTPLTFGVMYFNITSWKSIPILAVVTVLSLSYKPFMEYNYGATLGKMALKLKVVNLQFEKADLQEILLRNIFHIVPSLITLFITIGIYSSEEFQDITGFGEFSTYSSRYTSLQIINVVSGIITIADMIVMLSDSRKRSLHDKIGGTYVIEQRH</sequence>
<dbReference type="RefSeq" id="WP_079687530.1">
    <property type="nucleotide sequence ID" value="NZ_FUZU01000002.1"/>
</dbReference>
<name>A0A1T5LC68_9BACT</name>
<evidence type="ECO:0000313" key="8">
    <source>
        <dbReference type="EMBL" id="SKC73647.1"/>
    </source>
</evidence>
<keyword evidence="9" id="KW-1185">Reference proteome</keyword>
<evidence type="ECO:0000256" key="6">
    <source>
        <dbReference type="SAM" id="Phobius"/>
    </source>
</evidence>
<dbReference type="OrthoDB" id="9793824at2"/>
<evidence type="ECO:0000256" key="5">
    <source>
        <dbReference type="ARBA" id="ARBA00023136"/>
    </source>
</evidence>
<comment type="subcellular location">
    <subcellularLocation>
        <location evidence="1">Cell membrane</location>
        <topology evidence="1">Multi-pass membrane protein</topology>
    </subcellularLocation>
</comment>
<reference evidence="8 9" key="1">
    <citation type="submission" date="2017-02" db="EMBL/GenBank/DDBJ databases">
        <authorList>
            <person name="Peterson S.W."/>
        </authorList>
    </citation>
    <scope>NUCLEOTIDE SEQUENCE [LARGE SCALE GENOMIC DNA]</scope>
    <source>
        <strain evidence="8 9">DSM 25262</strain>
    </source>
</reference>
<dbReference type="Pfam" id="PF06271">
    <property type="entry name" value="RDD"/>
    <property type="match status" value="1"/>
</dbReference>
<dbReference type="PANTHER" id="PTHR36115">
    <property type="entry name" value="PROLINE-RICH ANTIGEN HOMOLOG-RELATED"/>
    <property type="match status" value="1"/>
</dbReference>
<evidence type="ECO:0000259" key="7">
    <source>
        <dbReference type="Pfam" id="PF06271"/>
    </source>
</evidence>
<dbReference type="AlphaFoldDB" id="A0A1T5LC68"/>
<gene>
    <name evidence="8" type="ORF">SAMN05660236_2960</name>
</gene>
<keyword evidence="2" id="KW-1003">Cell membrane</keyword>
<accession>A0A1T5LC68</accession>
<feature type="transmembrane region" description="Helical" evidence="6">
    <location>
        <begin position="143"/>
        <end position="166"/>
    </location>
</feature>
<evidence type="ECO:0000256" key="1">
    <source>
        <dbReference type="ARBA" id="ARBA00004651"/>
    </source>
</evidence>
<dbReference type="InterPro" id="IPR051791">
    <property type="entry name" value="Pra-immunoreactive"/>
</dbReference>
<feature type="transmembrane region" description="Helical" evidence="6">
    <location>
        <begin position="100"/>
        <end position="123"/>
    </location>
</feature>
<protein>
    <submittedName>
        <fullName evidence="8">RDD family protein</fullName>
    </submittedName>
</protein>
<dbReference type="Proteomes" id="UP000190961">
    <property type="component" value="Unassembled WGS sequence"/>
</dbReference>
<keyword evidence="4 6" id="KW-1133">Transmembrane helix</keyword>
<evidence type="ECO:0000313" key="9">
    <source>
        <dbReference type="Proteomes" id="UP000190961"/>
    </source>
</evidence>
<dbReference type="GO" id="GO:0005886">
    <property type="term" value="C:plasma membrane"/>
    <property type="evidence" value="ECO:0007669"/>
    <property type="project" value="UniProtKB-SubCell"/>
</dbReference>
<evidence type="ECO:0000256" key="2">
    <source>
        <dbReference type="ARBA" id="ARBA00022475"/>
    </source>
</evidence>
<keyword evidence="5 6" id="KW-0472">Membrane</keyword>
<dbReference type="EMBL" id="FUZU01000002">
    <property type="protein sequence ID" value="SKC73647.1"/>
    <property type="molecule type" value="Genomic_DNA"/>
</dbReference>
<dbReference type="InterPro" id="IPR010432">
    <property type="entry name" value="RDD"/>
</dbReference>
<feature type="domain" description="RDD" evidence="7">
    <location>
        <begin position="18"/>
        <end position="179"/>
    </location>
</feature>
<feature type="transmembrane region" description="Helical" evidence="6">
    <location>
        <begin position="25"/>
        <end position="45"/>
    </location>
</feature>
<proteinExistence type="predicted"/>
<evidence type="ECO:0000256" key="4">
    <source>
        <dbReference type="ARBA" id="ARBA00022989"/>
    </source>
</evidence>
<dbReference type="STRING" id="688867.SAMN05660236_2960"/>
<keyword evidence="3 6" id="KW-0812">Transmembrane</keyword>